<reference evidence="4" key="1">
    <citation type="submission" date="2020-05" db="EMBL/GenBank/DDBJ databases">
        <title>Mycena genomes resolve the evolution of fungal bioluminescence.</title>
        <authorList>
            <person name="Tsai I.J."/>
        </authorList>
    </citation>
    <scope>NUCLEOTIDE SEQUENCE</scope>
    <source>
        <strain evidence="4">160909Yilan</strain>
    </source>
</reference>
<dbReference type="Pfam" id="PF00071">
    <property type="entry name" value="Ras"/>
    <property type="match status" value="2"/>
</dbReference>
<proteinExistence type="predicted"/>
<dbReference type="InterPro" id="IPR001806">
    <property type="entry name" value="Small_GTPase"/>
</dbReference>
<dbReference type="PROSITE" id="PS51419">
    <property type="entry name" value="RAB"/>
    <property type="match status" value="2"/>
</dbReference>
<dbReference type="SMART" id="SM00173">
    <property type="entry name" value="RAS"/>
    <property type="match status" value="2"/>
</dbReference>
<dbReference type="SMART" id="SM00175">
    <property type="entry name" value="RAB"/>
    <property type="match status" value="2"/>
</dbReference>
<dbReference type="GO" id="GO:0003924">
    <property type="term" value="F:GTPase activity"/>
    <property type="evidence" value="ECO:0007669"/>
    <property type="project" value="InterPro"/>
</dbReference>
<comment type="caution">
    <text evidence="4">The sequence shown here is derived from an EMBL/GenBank/DDBJ whole genome shotgun (WGS) entry which is preliminary data.</text>
</comment>
<dbReference type="AlphaFoldDB" id="A0A8H7CV66"/>
<dbReference type="InterPro" id="IPR005225">
    <property type="entry name" value="Small_GTP-bd"/>
</dbReference>
<evidence type="ECO:0000256" key="2">
    <source>
        <dbReference type="ARBA" id="ARBA00022741"/>
    </source>
</evidence>
<dbReference type="SMART" id="SM00174">
    <property type="entry name" value="RHO"/>
    <property type="match status" value="1"/>
</dbReference>
<name>A0A8H7CV66_9AGAR</name>
<keyword evidence="2" id="KW-0547">Nucleotide-binding</keyword>
<dbReference type="GO" id="GO:0005525">
    <property type="term" value="F:GTP binding"/>
    <property type="evidence" value="ECO:0007669"/>
    <property type="project" value="UniProtKB-KW"/>
</dbReference>
<evidence type="ECO:0000256" key="1">
    <source>
        <dbReference type="ARBA" id="ARBA00004342"/>
    </source>
</evidence>
<keyword evidence="3" id="KW-0342">GTP-binding</keyword>
<dbReference type="InterPro" id="IPR020849">
    <property type="entry name" value="Small_GTPase_Ras-type"/>
</dbReference>
<evidence type="ECO:0000313" key="5">
    <source>
        <dbReference type="Proteomes" id="UP000623467"/>
    </source>
</evidence>
<dbReference type="SUPFAM" id="SSF52540">
    <property type="entry name" value="P-loop containing nucleoside triphosphate hydrolases"/>
    <property type="match status" value="2"/>
</dbReference>
<dbReference type="NCBIfam" id="TIGR00231">
    <property type="entry name" value="small_GTP"/>
    <property type="match status" value="1"/>
</dbReference>
<organism evidence="4 5">
    <name type="scientific">Mycena sanguinolenta</name>
    <dbReference type="NCBI Taxonomy" id="230812"/>
    <lineage>
        <taxon>Eukaryota</taxon>
        <taxon>Fungi</taxon>
        <taxon>Dikarya</taxon>
        <taxon>Basidiomycota</taxon>
        <taxon>Agaricomycotina</taxon>
        <taxon>Agaricomycetes</taxon>
        <taxon>Agaricomycetidae</taxon>
        <taxon>Agaricales</taxon>
        <taxon>Marasmiineae</taxon>
        <taxon>Mycenaceae</taxon>
        <taxon>Mycena</taxon>
    </lineage>
</organism>
<sequence length="473" mass="52662">MVLLSRNRRKATTQPQPQVICKEHKLMVVGEGGVGKLALLIQFIQRHFSPEYEPSHQDSFRKRLVVDDESVLVDIYSTHGNEISGSLLDHISQVCVGFLLVYSITQRSTFNAIRTHHEHICRIKEQDASAPIIIVGNKSDLEAKRVVSMEEGRDLATELGCTFIETSAKQDVNVEEAFIDVVRRIPPSNKALLIRCEPQGIEAGGEDEHLLPLGDYSLWFSLSSASILQSLFIRALSVLVQLHTLAVLPDISRVQVTFKEYKLVLVGEGGNTISLAIISFNHPYHAGVGKSTLNNCFVYGHVPEEYDPTLMEDYQRRLIIDDVPVQVDINNTHTNEGFGGLSDYDARMGDGFLLVYSITQRNTFNRIRTYHDHIRRIKGPDAVGAVVVVGNKSELGTKREVSVKEGQDLAKELGCMFMETSARQGMNVEEAFVDVVRQIWRSNKAHSNPGECQGVNGGSEDEHSSRCSGCIVF</sequence>
<dbReference type="FunFam" id="3.40.50.300:FF:001447">
    <property type="entry name" value="Ras-related protein Rab-1B"/>
    <property type="match status" value="1"/>
</dbReference>
<dbReference type="Proteomes" id="UP000623467">
    <property type="component" value="Unassembled WGS sequence"/>
</dbReference>
<dbReference type="PROSITE" id="PS51421">
    <property type="entry name" value="RAS"/>
    <property type="match status" value="2"/>
</dbReference>
<comment type="subcellular location">
    <subcellularLocation>
        <location evidence="1">Cell membrane</location>
        <topology evidence="1">Lipid-anchor</topology>
        <orientation evidence="1">Cytoplasmic side</orientation>
    </subcellularLocation>
</comment>
<dbReference type="CDD" id="cd00876">
    <property type="entry name" value="Ras"/>
    <property type="match status" value="1"/>
</dbReference>
<protein>
    <submittedName>
        <fullName evidence="4">Protein ras-2</fullName>
    </submittedName>
</protein>
<dbReference type="OrthoDB" id="5976022at2759"/>
<evidence type="ECO:0000256" key="3">
    <source>
        <dbReference type="ARBA" id="ARBA00023134"/>
    </source>
</evidence>
<accession>A0A8H7CV66</accession>
<dbReference type="GO" id="GO:0005886">
    <property type="term" value="C:plasma membrane"/>
    <property type="evidence" value="ECO:0007669"/>
    <property type="project" value="UniProtKB-SubCell"/>
</dbReference>
<dbReference type="EMBL" id="JACAZH010000013">
    <property type="protein sequence ID" value="KAF7351684.1"/>
    <property type="molecule type" value="Genomic_DNA"/>
</dbReference>
<dbReference type="PRINTS" id="PR00449">
    <property type="entry name" value="RASTRNSFRMNG"/>
</dbReference>
<keyword evidence="5" id="KW-1185">Reference proteome</keyword>
<dbReference type="GO" id="GO:0007165">
    <property type="term" value="P:signal transduction"/>
    <property type="evidence" value="ECO:0007669"/>
    <property type="project" value="InterPro"/>
</dbReference>
<dbReference type="PANTHER" id="PTHR24070">
    <property type="entry name" value="RAS, DI-RAS, AND RHEB FAMILY MEMBERS OF SMALL GTPASE SUPERFAMILY"/>
    <property type="match status" value="1"/>
</dbReference>
<dbReference type="Gene3D" id="3.40.50.300">
    <property type="entry name" value="P-loop containing nucleotide triphosphate hydrolases"/>
    <property type="match status" value="2"/>
</dbReference>
<dbReference type="InterPro" id="IPR027417">
    <property type="entry name" value="P-loop_NTPase"/>
</dbReference>
<evidence type="ECO:0000313" key="4">
    <source>
        <dbReference type="EMBL" id="KAF7351684.1"/>
    </source>
</evidence>
<gene>
    <name evidence="4" type="ORF">MSAN_01601300</name>
</gene>